<dbReference type="Proteomes" id="UP000681720">
    <property type="component" value="Unassembled WGS sequence"/>
</dbReference>
<evidence type="ECO:0000256" key="1">
    <source>
        <dbReference type="SAM" id="MobiDB-lite"/>
    </source>
</evidence>
<organism evidence="3 4">
    <name type="scientific">Rotaria magnacalcarata</name>
    <dbReference type="NCBI Taxonomy" id="392030"/>
    <lineage>
        <taxon>Eukaryota</taxon>
        <taxon>Metazoa</taxon>
        <taxon>Spiralia</taxon>
        <taxon>Gnathifera</taxon>
        <taxon>Rotifera</taxon>
        <taxon>Eurotatoria</taxon>
        <taxon>Bdelloidea</taxon>
        <taxon>Philodinida</taxon>
        <taxon>Philodinidae</taxon>
        <taxon>Rotaria</taxon>
    </lineage>
</organism>
<dbReference type="EMBL" id="CAJOBJ010163750">
    <property type="protein sequence ID" value="CAF4856426.1"/>
    <property type="molecule type" value="Genomic_DNA"/>
</dbReference>
<accession>A0A8S3BVA8</accession>
<feature type="compositionally biased region" description="Basic residues" evidence="1">
    <location>
        <begin position="29"/>
        <end position="38"/>
    </location>
</feature>
<evidence type="ECO:0000313" key="3">
    <source>
        <dbReference type="EMBL" id="CAF4856426.1"/>
    </source>
</evidence>
<dbReference type="AlphaFoldDB" id="A0A8S3BVA8"/>
<evidence type="ECO:0000313" key="2">
    <source>
        <dbReference type="EMBL" id="CAF4458418.1"/>
    </source>
</evidence>
<dbReference type="EMBL" id="CAJOBH010068116">
    <property type="protein sequence ID" value="CAF4458418.1"/>
    <property type="molecule type" value="Genomic_DNA"/>
</dbReference>
<gene>
    <name evidence="2" type="ORF">BYL167_LOCUS34082</name>
    <name evidence="3" type="ORF">GIL414_LOCUS49662</name>
</gene>
<evidence type="ECO:0000313" key="4">
    <source>
        <dbReference type="Proteomes" id="UP000681720"/>
    </source>
</evidence>
<protein>
    <submittedName>
        <fullName evidence="3">Uncharacterized protein</fullName>
    </submittedName>
</protein>
<feature type="non-terminal residue" evidence="3">
    <location>
        <position position="52"/>
    </location>
</feature>
<sequence length="52" mass="5927">GTLESALKQQFSRDRHVYASPSEGVEKKRLSHGHPNSGRKLKFLKVDLVTHR</sequence>
<comment type="caution">
    <text evidence="3">The sequence shown here is derived from an EMBL/GenBank/DDBJ whole genome shotgun (WGS) entry which is preliminary data.</text>
</comment>
<proteinExistence type="predicted"/>
<feature type="non-terminal residue" evidence="3">
    <location>
        <position position="1"/>
    </location>
</feature>
<feature type="region of interest" description="Disordered" evidence="1">
    <location>
        <begin position="1"/>
        <end position="38"/>
    </location>
</feature>
<name>A0A8S3BVA8_9BILA</name>
<reference evidence="3" key="1">
    <citation type="submission" date="2021-02" db="EMBL/GenBank/DDBJ databases">
        <authorList>
            <person name="Nowell W R."/>
        </authorList>
    </citation>
    <scope>NUCLEOTIDE SEQUENCE</scope>
</reference>
<dbReference type="Proteomes" id="UP000681967">
    <property type="component" value="Unassembled WGS sequence"/>
</dbReference>